<gene>
    <name evidence="2" type="ORF">GN244_ATG14905</name>
</gene>
<evidence type="ECO:0000256" key="1">
    <source>
        <dbReference type="SAM" id="MobiDB-lite"/>
    </source>
</evidence>
<keyword evidence="3" id="KW-1185">Reference proteome</keyword>
<protein>
    <submittedName>
        <fullName evidence="2">Uncharacterized protein</fullName>
    </submittedName>
</protein>
<feature type="compositionally biased region" description="Polar residues" evidence="1">
    <location>
        <begin position="111"/>
        <end position="120"/>
    </location>
</feature>
<proteinExistence type="predicted"/>
<comment type="caution">
    <text evidence="2">The sequence shown here is derived from an EMBL/GenBank/DDBJ whole genome shotgun (WGS) entry which is preliminary data.</text>
</comment>
<reference evidence="2" key="1">
    <citation type="submission" date="2020-04" db="EMBL/GenBank/DDBJ databases">
        <title>Hybrid Assembly of Korean Phytophthora infestans isolates.</title>
        <authorList>
            <person name="Prokchorchik M."/>
            <person name="Lee Y."/>
            <person name="Seo J."/>
            <person name="Cho J.-H."/>
            <person name="Park Y.-E."/>
            <person name="Jang D.-C."/>
            <person name="Im J.-S."/>
            <person name="Choi J.-G."/>
            <person name="Park H.-J."/>
            <person name="Lee G.-B."/>
            <person name="Lee Y.-G."/>
            <person name="Hong S.-Y."/>
            <person name="Cho K."/>
            <person name="Sohn K.H."/>
        </authorList>
    </citation>
    <scope>NUCLEOTIDE SEQUENCE</scope>
    <source>
        <strain evidence="2">KR_1_A1</strain>
    </source>
</reference>
<name>A0A833SMT5_PHYIN</name>
<feature type="region of interest" description="Disordered" evidence="1">
    <location>
        <begin position="70"/>
        <end position="148"/>
    </location>
</feature>
<dbReference type="Proteomes" id="UP000602510">
    <property type="component" value="Unassembled WGS sequence"/>
</dbReference>
<dbReference type="EMBL" id="WSZM01000434">
    <property type="protein sequence ID" value="KAF4033208.1"/>
    <property type="molecule type" value="Genomic_DNA"/>
</dbReference>
<sequence length="148" mass="16682">MYVEVPVEGPTFASSENLRIWCRRRRGHSLPTRFPSTSNYTYLYAHMGWHFRCLDRGKRVEYGRLSKTISHPGAKMGKGLSTKSRCSTLDDGVRATQSRLSRAKLADPKDTTNTPWSGQATRKAPSGLEVPLKRGKANGHYNDQKSRV</sequence>
<evidence type="ECO:0000313" key="3">
    <source>
        <dbReference type="Proteomes" id="UP000602510"/>
    </source>
</evidence>
<evidence type="ECO:0000313" key="2">
    <source>
        <dbReference type="EMBL" id="KAF4033208.1"/>
    </source>
</evidence>
<dbReference type="AlphaFoldDB" id="A0A833SMT5"/>
<accession>A0A833SMT5</accession>
<organism evidence="2 3">
    <name type="scientific">Phytophthora infestans</name>
    <name type="common">Potato late blight agent</name>
    <name type="synonym">Botrytis infestans</name>
    <dbReference type="NCBI Taxonomy" id="4787"/>
    <lineage>
        <taxon>Eukaryota</taxon>
        <taxon>Sar</taxon>
        <taxon>Stramenopiles</taxon>
        <taxon>Oomycota</taxon>
        <taxon>Peronosporomycetes</taxon>
        <taxon>Peronosporales</taxon>
        <taxon>Peronosporaceae</taxon>
        <taxon>Phytophthora</taxon>
    </lineage>
</organism>